<dbReference type="EMBL" id="JBHSCN010000006">
    <property type="protein sequence ID" value="MFC4244368.1"/>
    <property type="molecule type" value="Genomic_DNA"/>
</dbReference>
<evidence type="ECO:0008006" key="3">
    <source>
        <dbReference type="Google" id="ProtNLM"/>
    </source>
</evidence>
<reference evidence="2" key="1">
    <citation type="journal article" date="2019" name="Int. J. Syst. Evol. Microbiol.">
        <title>The Global Catalogue of Microorganisms (GCM) 10K type strain sequencing project: providing services to taxonomists for standard genome sequencing and annotation.</title>
        <authorList>
            <consortium name="The Broad Institute Genomics Platform"/>
            <consortium name="The Broad Institute Genome Sequencing Center for Infectious Disease"/>
            <person name="Wu L."/>
            <person name="Ma J."/>
        </authorList>
    </citation>
    <scope>NUCLEOTIDE SEQUENCE [LARGE SCALE GENOMIC DNA]</scope>
    <source>
        <strain evidence="2">CGMCC 1.10363</strain>
    </source>
</reference>
<gene>
    <name evidence="1" type="ORF">ACFOYW_13390</name>
</gene>
<evidence type="ECO:0000313" key="2">
    <source>
        <dbReference type="Proteomes" id="UP001595900"/>
    </source>
</evidence>
<dbReference type="Proteomes" id="UP001595900">
    <property type="component" value="Unassembled WGS sequence"/>
</dbReference>
<accession>A0ABV8Q9N8</accession>
<evidence type="ECO:0000313" key="1">
    <source>
        <dbReference type="EMBL" id="MFC4244368.1"/>
    </source>
</evidence>
<keyword evidence="2" id="KW-1185">Reference proteome</keyword>
<comment type="caution">
    <text evidence="1">The sequence shown here is derived from an EMBL/GenBank/DDBJ whole genome shotgun (WGS) entry which is preliminary data.</text>
</comment>
<sequence length="55" mass="5904">MPAPEAQPGDVIRWVDSDGTERTAVVGLSPEYIAARTPLYALGFVRTSSGRVSRV</sequence>
<proteinExistence type="predicted"/>
<name>A0ABV8Q9N8_9MICO</name>
<organism evidence="1 2">
    <name type="scientific">Gryllotalpicola reticulitermitis</name>
    <dbReference type="NCBI Taxonomy" id="1184153"/>
    <lineage>
        <taxon>Bacteria</taxon>
        <taxon>Bacillati</taxon>
        <taxon>Actinomycetota</taxon>
        <taxon>Actinomycetes</taxon>
        <taxon>Micrococcales</taxon>
        <taxon>Microbacteriaceae</taxon>
        <taxon>Gryllotalpicola</taxon>
    </lineage>
</organism>
<protein>
    <recommendedName>
        <fullName evidence="3">DUF1918 domain-containing protein</fullName>
    </recommendedName>
</protein>
<dbReference type="RefSeq" id="WP_390229788.1">
    <property type="nucleotide sequence ID" value="NZ_JBHSCN010000006.1"/>
</dbReference>